<proteinExistence type="predicted"/>
<keyword evidence="2" id="KW-1133">Transmembrane helix</keyword>
<keyword evidence="4" id="KW-1185">Reference proteome</keyword>
<feature type="transmembrane region" description="Helical" evidence="2">
    <location>
        <begin position="52"/>
        <end position="79"/>
    </location>
</feature>
<name>A0ABY7ZP28_9ACTN</name>
<feature type="compositionally biased region" description="Pro residues" evidence="1">
    <location>
        <begin position="27"/>
        <end position="41"/>
    </location>
</feature>
<feature type="compositionally biased region" description="Pro residues" evidence="1">
    <location>
        <begin position="1"/>
        <end position="14"/>
    </location>
</feature>
<feature type="region of interest" description="Disordered" evidence="1">
    <location>
        <begin position="1"/>
        <end position="43"/>
    </location>
</feature>
<gene>
    <name evidence="3" type="ORF">PVK37_30770</name>
</gene>
<evidence type="ECO:0000256" key="1">
    <source>
        <dbReference type="SAM" id="MobiDB-lite"/>
    </source>
</evidence>
<evidence type="ECO:0000313" key="3">
    <source>
        <dbReference type="EMBL" id="WDZ84754.1"/>
    </source>
</evidence>
<protein>
    <recommendedName>
        <fullName evidence="5">DUF4878 domain-containing protein</fullName>
    </recommendedName>
</protein>
<evidence type="ECO:0000313" key="4">
    <source>
        <dbReference type="Proteomes" id="UP001219605"/>
    </source>
</evidence>
<organism evidence="3 4">
    <name type="scientific">Micromonospora cathayae</name>
    <dbReference type="NCBI Taxonomy" id="3028804"/>
    <lineage>
        <taxon>Bacteria</taxon>
        <taxon>Bacillati</taxon>
        <taxon>Actinomycetota</taxon>
        <taxon>Actinomycetes</taxon>
        <taxon>Micromonosporales</taxon>
        <taxon>Micromonosporaceae</taxon>
        <taxon>Micromonospora</taxon>
    </lineage>
</organism>
<reference evidence="3 4" key="1">
    <citation type="submission" date="2023-02" db="EMBL/GenBank/DDBJ databases">
        <authorList>
            <person name="Mo P."/>
        </authorList>
    </citation>
    <scope>NUCLEOTIDE SEQUENCE [LARGE SCALE GENOMIC DNA]</scope>
    <source>
        <strain evidence="3 4">HUAS 3</strain>
    </source>
</reference>
<dbReference type="Proteomes" id="UP001219605">
    <property type="component" value="Chromosome"/>
</dbReference>
<evidence type="ECO:0008006" key="5">
    <source>
        <dbReference type="Google" id="ProtNLM"/>
    </source>
</evidence>
<keyword evidence="2" id="KW-0812">Transmembrane</keyword>
<dbReference type="RefSeq" id="WP_275031352.1">
    <property type="nucleotide sequence ID" value="NZ_CP118615.1"/>
</dbReference>
<accession>A0ABY7ZP28</accession>
<dbReference type="EMBL" id="CP118615">
    <property type="protein sequence ID" value="WDZ84754.1"/>
    <property type="molecule type" value="Genomic_DNA"/>
</dbReference>
<sequence>MTDPGPAAPPPYPVLPGQNPPQTHGVPAPPAGPGVAPPFAAPPTEGRGTRMWLGLGAGALAVLLCCGGGTAAVIGLAVAGTEALDEQGRAVTDDYYRALADDKYGEAYDLLCRDLKERESRPEFERRVTAEPEITSYRVGDVDLNDLTVPVDVVLDGGGRETQRVTLAQNGGTGQLEVCGVS</sequence>
<keyword evidence="2" id="KW-0472">Membrane</keyword>
<evidence type="ECO:0000256" key="2">
    <source>
        <dbReference type="SAM" id="Phobius"/>
    </source>
</evidence>